<comment type="caution">
    <text evidence="1">The sequence shown here is derived from an EMBL/GenBank/DDBJ whole genome shotgun (WGS) entry which is preliminary data.</text>
</comment>
<protein>
    <submittedName>
        <fullName evidence="1">Uncharacterized protein</fullName>
    </submittedName>
</protein>
<accession>A0A1G2CD86</accession>
<dbReference type="EMBL" id="MHKZ01000038">
    <property type="protein sequence ID" value="OGY99353.1"/>
    <property type="molecule type" value="Genomic_DNA"/>
</dbReference>
<name>A0A1G2CD86_9BACT</name>
<dbReference type="AlphaFoldDB" id="A0A1G2CD86"/>
<reference evidence="1 2" key="1">
    <citation type="journal article" date="2016" name="Nat. Commun.">
        <title>Thousands of microbial genomes shed light on interconnected biogeochemical processes in an aquifer system.</title>
        <authorList>
            <person name="Anantharaman K."/>
            <person name="Brown C.T."/>
            <person name="Hug L.A."/>
            <person name="Sharon I."/>
            <person name="Castelle C.J."/>
            <person name="Probst A.J."/>
            <person name="Thomas B.C."/>
            <person name="Singh A."/>
            <person name="Wilkins M.J."/>
            <person name="Karaoz U."/>
            <person name="Brodie E.L."/>
            <person name="Williams K.H."/>
            <person name="Hubbard S.S."/>
            <person name="Banfield J.F."/>
        </authorList>
    </citation>
    <scope>NUCLEOTIDE SEQUENCE [LARGE SCALE GENOMIC DNA]</scope>
</reference>
<sequence length="86" mass="10092">MKIVATKHFLKTAGLLPAEVQNKLDTLLVLFAQNPFHPLLHTKRLKRELAQAFSFRISRDWRAIFVFEDNDTVKLINIGNRKDIYR</sequence>
<dbReference type="STRING" id="1798649.A3B13_02975"/>
<gene>
    <name evidence="1" type="ORF">A3B13_02975</name>
</gene>
<proteinExistence type="predicted"/>
<dbReference type="Proteomes" id="UP000176287">
    <property type="component" value="Unassembled WGS sequence"/>
</dbReference>
<dbReference type="SUPFAM" id="SSF143011">
    <property type="entry name" value="RelE-like"/>
    <property type="match status" value="1"/>
</dbReference>
<evidence type="ECO:0000313" key="2">
    <source>
        <dbReference type="Proteomes" id="UP000176287"/>
    </source>
</evidence>
<dbReference type="InterPro" id="IPR035093">
    <property type="entry name" value="RelE/ParE_toxin_dom_sf"/>
</dbReference>
<organism evidence="1 2">
    <name type="scientific">Candidatus Liptonbacteria bacterium RIFCSPLOWO2_01_FULL_45_15</name>
    <dbReference type="NCBI Taxonomy" id="1798649"/>
    <lineage>
        <taxon>Bacteria</taxon>
        <taxon>Candidatus Liptoniibacteriota</taxon>
    </lineage>
</organism>
<evidence type="ECO:0000313" key="1">
    <source>
        <dbReference type="EMBL" id="OGY99353.1"/>
    </source>
</evidence>
<dbReference type="Gene3D" id="3.30.2310.20">
    <property type="entry name" value="RelE-like"/>
    <property type="match status" value="1"/>
</dbReference>